<comment type="caution">
    <text evidence="2">The sequence shown here is derived from an EMBL/GenBank/DDBJ whole genome shotgun (WGS) entry which is preliminary data.</text>
</comment>
<dbReference type="OrthoDB" id="10517167at2759"/>
<dbReference type="EMBL" id="MNPL01011589">
    <property type="protein sequence ID" value="OQR72522.1"/>
    <property type="molecule type" value="Genomic_DNA"/>
</dbReference>
<evidence type="ECO:0000313" key="3">
    <source>
        <dbReference type="Proteomes" id="UP000192247"/>
    </source>
</evidence>
<evidence type="ECO:0000256" key="1">
    <source>
        <dbReference type="SAM" id="MobiDB-lite"/>
    </source>
</evidence>
<feature type="region of interest" description="Disordered" evidence="1">
    <location>
        <begin position="73"/>
        <end position="100"/>
    </location>
</feature>
<organism evidence="2 3">
    <name type="scientific">Tropilaelaps mercedesae</name>
    <dbReference type="NCBI Taxonomy" id="418985"/>
    <lineage>
        <taxon>Eukaryota</taxon>
        <taxon>Metazoa</taxon>
        <taxon>Ecdysozoa</taxon>
        <taxon>Arthropoda</taxon>
        <taxon>Chelicerata</taxon>
        <taxon>Arachnida</taxon>
        <taxon>Acari</taxon>
        <taxon>Parasitiformes</taxon>
        <taxon>Mesostigmata</taxon>
        <taxon>Gamasina</taxon>
        <taxon>Dermanyssoidea</taxon>
        <taxon>Laelapidae</taxon>
        <taxon>Tropilaelaps</taxon>
    </lineage>
</organism>
<sequence>MARVSDIAPSWEHRSVYWRTTVNRQFTEDNQTFVCLENRGITEIFRVGILCLKIDRLERGKIENLLSFETTSSSPNVGGTQHGTRTKFQGQFKGGKTSQKRSVCKNKMFSSSRRAKNSSGNTKRGTFTNFIALKYSGNKIVKSR</sequence>
<name>A0A1V9XGN7_9ACAR</name>
<dbReference type="AlphaFoldDB" id="A0A1V9XGN7"/>
<gene>
    <name evidence="2" type="ORF">BIW11_10333</name>
</gene>
<accession>A0A1V9XGN7</accession>
<dbReference type="Proteomes" id="UP000192247">
    <property type="component" value="Unassembled WGS sequence"/>
</dbReference>
<evidence type="ECO:0000313" key="2">
    <source>
        <dbReference type="EMBL" id="OQR72522.1"/>
    </source>
</evidence>
<protein>
    <submittedName>
        <fullName evidence="2">Uncharacterized protein</fullName>
    </submittedName>
</protein>
<proteinExistence type="predicted"/>
<keyword evidence="3" id="KW-1185">Reference proteome</keyword>
<dbReference type="InParanoid" id="A0A1V9XGN7"/>
<reference evidence="2 3" key="1">
    <citation type="journal article" date="2017" name="Gigascience">
        <title>Draft genome of the honey bee ectoparasitic mite, Tropilaelaps mercedesae, is shaped by the parasitic life history.</title>
        <authorList>
            <person name="Dong X."/>
            <person name="Armstrong S.D."/>
            <person name="Xia D."/>
            <person name="Makepeace B.L."/>
            <person name="Darby A.C."/>
            <person name="Kadowaki T."/>
        </authorList>
    </citation>
    <scope>NUCLEOTIDE SEQUENCE [LARGE SCALE GENOMIC DNA]</scope>
    <source>
        <strain evidence="2">Wuxi-XJTLU</strain>
    </source>
</reference>
<feature type="compositionally biased region" description="Polar residues" evidence="1">
    <location>
        <begin position="73"/>
        <end position="89"/>
    </location>
</feature>